<keyword evidence="2" id="KW-1185">Reference proteome</keyword>
<dbReference type="GeneTree" id="ENSGT00980000199553"/>
<dbReference type="Ensembl" id="ENSCWAT00000010820.1">
    <property type="protein sequence ID" value="ENSCWAP00000009958.1"/>
    <property type="gene ID" value="ENSCWAG00000007740.1"/>
</dbReference>
<accession>A0A8C3W745</accession>
<dbReference type="AlphaFoldDB" id="A0A8C3W745"/>
<organism evidence="1 2">
    <name type="scientific">Catagonus wagneri</name>
    <name type="common">Chacoan peccary</name>
    <dbReference type="NCBI Taxonomy" id="51154"/>
    <lineage>
        <taxon>Eukaryota</taxon>
        <taxon>Metazoa</taxon>
        <taxon>Chordata</taxon>
        <taxon>Craniata</taxon>
        <taxon>Vertebrata</taxon>
        <taxon>Euteleostomi</taxon>
        <taxon>Mammalia</taxon>
        <taxon>Eutheria</taxon>
        <taxon>Laurasiatheria</taxon>
        <taxon>Artiodactyla</taxon>
        <taxon>Suina</taxon>
        <taxon>Tayassuidae</taxon>
        <taxon>Catagonus</taxon>
    </lineage>
</organism>
<reference evidence="1" key="2">
    <citation type="submission" date="2025-09" db="UniProtKB">
        <authorList>
            <consortium name="Ensembl"/>
        </authorList>
    </citation>
    <scope>IDENTIFICATION</scope>
</reference>
<dbReference type="Proteomes" id="UP000694540">
    <property type="component" value="Unplaced"/>
</dbReference>
<reference evidence="1" key="1">
    <citation type="submission" date="2025-08" db="UniProtKB">
        <authorList>
            <consortium name="Ensembl"/>
        </authorList>
    </citation>
    <scope>IDENTIFICATION</scope>
</reference>
<proteinExistence type="predicted"/>
<name>A0A8C3W745_9CETA</name>
<protein>
    <submittedName>
        <fullName evidence="1">Uncharacterized protein</fullName>
    </submittedName>
</protein>
<evidence type="ECO:0000313" key="1">
    <source>
        <dbReference type="Ensembl" id="ENSCWAP00000009958.1"/>
    </source>
</evidence>
<sequence>MVLASVLERLLAMNQNGFFRLWGHVGLLDLGPGSPGNGMSLVMLSCVVPGEQRMEMLHDTTTLAFKIFPWIHCCSRFPGHSRCLYYLPDSKEGDRNQPGLGCSGLQLLGEALDLAVLNI</sequence>
<evidence type="ECO:0000313" key="2">
    <source>
        <dbReference type="Proteomes" id="UP000694540"/>
    </source>
</evidence>